<name>A0A392R684_9FABA</name>
<organism evidence="2 3">
    <name type="scientific">Trifolium medium</name>
    <dbReference type="NCBI Taxonomy" id="97028"/>
    <lineage>
        <taxon>Eukaryota</taxon>
        <taxon>Viridiplantae</taxon>
        <taxon>Streptophyta</taxon>
        <taxon>Embryophyta</taxon>
        <taxon>Tracheophyta</taxon>
        <taxon>Spermatophyta</taxon>
        <taxon>Magnoliopsida</taxon>
        <taxon>eudicotyledons</taxon>
        <taxon>Gunneridae</taxon>
        <taxon>Pentapetalae</taxon>
        <taxon>rosids</taxon>
        <taxon>fabids</taxon>
        <taxon>Fabales</taxon>
        <taxon>Fabaceae</taxon>
        <taxon>Papilionoideae</taxon>
        <taxon>50 kb inversion clade</taxon>
        <taxon>NPAAA clade</taxon>
        <taxon>Hologalegina</taxon>
        <taxon>IRL clade</taxon>
        <taxon>Trifolieae</taxon>
        <taxon>Trifolium</taxon>
    </lineage>
</organism>
<sequence length="47" mass="4864">MNPILCTSYVEGESSSLSQNGSTALKLSGKSRSSSGPATDPQSLYAR</sequence>
<accession>A0A392R684</accession>
<feature type="compositionally biased region" description="Polar residues" evidence="1">
    <location>
        <begin position="13"/>
        <end position="23"/>
    </location>
</feature>
<dbReference type="AlphaFoldDB" id="A0A392R684"/>
<evidence type="ECO:0000313" key="2">
    <source>
        <dbReference type="EMBL" id="MCI32111.1"/>
    </source>
</evidence>
<evidence type="ECO:0000313" key="3">
    <source>
        <dbReference type="Proteomes" id="UP000265520"/>
    </source>
</evidence>
<comment type="caution">
    <text evidence="2">The sequence shown here is derived from an EMBL/GenBank/DDBJ whole genome shotgun (WGS) entry which is preliminary data.</text>
</comment>
<proteinExistence type="predicted"/>
<keyword evidence="3" id="KW-1185">Reference proteome</keyword>
<reference evidence="2 3" key="1">
    <citation type="journal article" date="2018" name="Front. Plant Sci.">
        <title>Red Clover (Trifolium pratense) and Zigzag Clover (T. medium) - A Picture of Genomic Similarities and Differences.</title>
        <authorList>
            <person name="Dluhosova J."/>
            <person name="Istvanek J."/>
            <person name="Nedelnik J."/>
            <person name="Repkova J."/>
        </authorList>
    </citation>
    <scope>NUCLEOTIDE SEQUENCE [LARGE SCALE GENOMIC DNA]</scope>
    <source>
        <strain evidence="3">cv. 10/8</strain>
        <tissue evidence="2">Leaf</tissue>
    </source>
</reference>
<feature type="region of interest" description="Disordered" evidence="1">
    <location>
        <begin position="10"/>
        <end position="47"/>
    </location>
</feature>
<protein>
    <submittedName>
        <fullName evidence="2">Transcription factor bHLH84-like</fullName>
    </submittedName>
</protein>
<feature type="non-terminal residue" evidence="2">
    <location>
        <position position="47"/>
    </location>
</feature>
<dbReference type="Proteomes" id="UP000265520">
    <property type="component" value="Unassembled WGS sequence"/>
</dbReference>
<feature type="compositionally biased region" description="Low complexity" evidence="1">
    <location>
        <begin position="25"/>
        <end position="36"/>
    </location>
</feature>
<evidence type="ECO:0000256" key="1">
    <source>
        <dbReference type="SAM" id="MobiDB-lite"/>
    </source>
</evidence>
<dbReference type="EMBL" id="LXQA010192806">
    <property type="protein sequence ID" value="MCI32111.1"/>
    <property type="molecule type" value="Genomic_DNA"/>
</dbReference>